<gene>
    <name evidence="1" type="ORF">SAMN02745190_02470</name>
</gene>
<reference evidence="1 2" key="1">
    <citation type="submission" date="2016-11" db="EMBL/GenBank/DDBJ databases">
        <authorList>
            <person name="Jaros S."/>
            <person name="Januszkiewicz K."/>
            <person name="Wedrychowicz H."/>
        </authorList>
    </citation>
    <scope>NUCLEOTIDE SEQUENCE [LARGE SCALE GENOMIC DNA]</scope>
    <source>
        <strain evidence="1 2">DSM 10502</strain>
    </source>
</reference>
<dbReference type="Proteomes" id="UP000184404">
    <property type="component" value="Unassembled WGS sequence"/>
</dbReference>
<protein>
    <submittedName>
        <fullName evidence="1">Competence protein ComFB</fullName>
    </submittedName>
</protein>
<evidence type="ECO:0000313" key="2">
    <source>
        <dbReference type="Proteomes" id="UP000184404"/>
    </source>
</evidence>
<dbReference type="AlphaFoldDB" id="A0A1M5AZP9"/>
<dbReference type="Pfam" id="PF10719">
    <property type="entry name" value="ComFB"/>
    <property type="match status" value="1"/>
</dbReference>
<accession>A0A1M5AZP9</accession>
<organism evidence="1 2">
    <name type="scientific">Schwartzia succinivorans DSM 10502</name>
    <dbReference type="NCBI Taxonomy" id="1123243"/>
    <lineage>
        <taxon>Bacteria</taxon>
        <taxon>Bacillati</taxon>
        <taxon>Bacillota</taxon>
        <taxon>Negativicutes</taxon>
        <taxon>Selenomonadales</taxon>
        <taxon>Selenomonadaceae</taxon>
        <taxon>Schwartzia</taxon>
    </lineage>
</organism>
<dbReference type="InterPro" id="IPR019657">
    <property type="entry name" value="ComFB"/>
</dbReference>
<name>A0A1M5AZP9_9FIRM</name>
<keyword evidence="2" id="KW-1185">Reference proteome</keyword>
<dbReference type="STRING" id="1123243.SAMN02745190_02470"/>
<dbReference type="EMBL" id="FQUG01000016">
    <property type="protein sequence ID" value="SHF35781.1"/>
    <property type="molecule type" value="Genomic_DNA"/>
</dbReference>
<evidence type="ECO:0000313" key="1">
    <source>
        <dbReference type="EMBL" id="SHF35781.1"/>
    </source>
</evidence>
<dbReference type="OrthoDB" id="5616024at2"/>
<proteinExistence type="predicted"/>
<sequence>MELRNYMEDLVLKKMDDVLTKYPDCCKCDHCRTDIAALALNNLPPKYISSHKGSIYARLDEMMVENATAIIEEIAKAIEIVSRHPRHDDVK</sequence>
<dbReference type="RefSeq" id="WP_072936551.1">
    <property type="nucleotide sequence ID" value="NZ_FQUG01000016.1"/>
</dbReference>